<reference evidence="2" key="1">
    <citation type="submission" date="2019-11" db="EMBL/GenBank/DDBJ databases">
        <authorList>
            <person name="Feng L."/>
        </authorList>
    </citation>
    <scope>NUCLEOTIDE SEQUENCE</scope>
    <source>
        <strain evidence="2">BhanseniiLFYP23</strain>
    </source>
</reference>
<proteinExistence type="predicted"/>
<name>A0A6N2TJ31_BLAHA</name>
<sequence length="211" mass="24460">MLYIIENIIHIIALLWLGFCCIGYILYRSMKLERWTDGLNCCMEGMKKIICAGIQLCEAVLNEFGFQQETIRPELVLTNQEILDLIDKLNGCPYDVPSLDDYEPNASGILWVDISAIGLAPAYQQITEESIKEIASKIIQKFYMRSRETSVPLYIKVATKQRLYFAIALSEKGKKFLDKQEEEKEFLLEEENIDLFTEEIPEEENSHDFRI</sequence>
<accession>A0A6N2TJ31</accession>
<gene>
    <name evidence="2" type="ORF">BHLFYP23_02567</name>
</gene>
<evidence type="ECO:0000313" key="2">
    <source>
        <dbReference type="EMBL" id="VYT04051.1"/>
    </source>
</evidence>
<protein>
    <submittedName>
        <fullName evidence="2">Uncharacterized protein</fullName>
    </submittedName>
</protein>
<keyword evidence="1" id="KW-1133">Transmembrane helix</keyword>
<organism evidence="2">
    <name type="scientific">Blautia hansenii</name>
    <name type="common">Ruminococcus hansenii</name>
    <dbReference type="NCBI Taxonomy" id="1322"/>
    <lineage>
        <taxon>Bacteria</taxon>
        <taxon>Bacillati</taxon>
        <taxon>Bacillota</taxon>
        <taxon>Clostridia</taxon>
        <taxon>Lachnospirales</taxon>
        <taxon>Lachnospiraceae</taxon>
        <taxon>Blautia</taxon>
    </lineage>
</organism>
<dbReference type="AlphaFoldDB" id="A0A6N2TJ31"/>
<keyword evidence="1" id="KW-0472">Membrane</keyword>
<evidence type="ECO:0000256" key="1">
    <source>
        <dbReference type="SAM" id="Phobius"/>
    </source>
</evidence>
<feature type="transmembrane region" description="Helical" evidence="1">
    <location>
        <begin position="7"/>
        <end position="27"/>
    </location>
</feature>
<keyword evidence="1" id="KW-0812">Transmembrane</keyword>
<dbReference type="EMBL" id="CACRSY010000010">
    <property type="protein sequence ID" value="VYT04051.1"/>
    <property type="molecule type" value="Genomic_DNA"/>
</dbReference>